<reference evidence="2 3" key="1">
    <citation type="journal article" date="2018" name="Sci. Data">
        <title>The draft genome sequence of cork oak.</title>
        <authorList>
            <person name="Ramos A.M."/>
            <person name="Usie A."/>
            <person name="Barbosa P."/>
            <person name="Barros P.M."/>
            <person name="Capote T."/>
            <person name="Chaves I."/>
            <person name="Simoes F."/>
            <person name="Abreu I."/>
            <person name="Carrasquinho I."/>
            <person name="Faro C."/>
            <person name="Guimaraes J.B."/>
            <person name="Mendonca D."/>
            <person name="Nobrega F."/>
            <person name="Rodrigues L."/>
            <person name="Saibo N.J.M."/>
            <person name="Varela M.C."/>
            <person name="Egas C."/>
            <person name="Matos J."/>
            <person name="Miguel C.M."/>
            <person name="Oliveira M.M."/>
            <person name="Ricardo C.P."/>
            <person name="Goncalves S."/>
        </authorList>
    </citation>
    <scope>NUCLEOTIDE SEQUENCE [LARGE SCALE GENOMIC DNA]</scope>
    <source>
        <strain evidence="3">cv. HL8</strain>
    </source>
</reference>
<evidence type="ECO:0008006" key="4">
    <source>
        <dbReference type="Google" id="ProtNLM"/>
    </source>
</evidence>
<accession>A0AAW0K7X3</accession>
<name>A0AAW0K7X3_QUESU</name>
<dbReference type="AlphaFoldDB" id="A0AAW0K7X3"/>
<dbReference type="Proteomes" id="UP000237347">
    <property type="component" value="Unassembled WGS sequence"/>
</dbReference>
<organism evidence="2 3">
    <name type="scientific">Quercus suber</name>
    <name type="common">Cork oak</name>
    <dbReference type="NCBI Taxonomy" id="58331"/>
    <lineage>
        <taxon>Eukaryota</taxon>
        <taxon>Viridiplantae</taxon>
        <taxon>Streptophyta</taxon>
        <taxon>Embryophyta</taxon>
        <taxon>Tracheophyta</taxon>
        <taxon>Spermatophyta</taxon>
        <taxon>Magnoliopsida</taxon>
        <taxon>eudicotyledons</taxon>
        <taxon>Gunneridae</taxon>
        <taxon>Pentapetalae</taxon>
        <taxon>rosids</taxon>
        <taxon>fabids</taxon>
        <taxon>Fagales</taxon>
        <taxon>Fagaceae</taxon>
        <taxon>Quercus</taxon>
    </lineage>
</organism>
<evidence type="ECO:0000313" key="3">
    <source>
        <dbReference type="Proteomes" id="UP000237347"/>
    </source>
</evidence>
<evidence type="ECO:0000256" key="1">
    <source>
        <dbReference type="SAM" id="MobiDB-lite"/>
    </source>
</evidence>
<gene>
    <name evidence="2" type="ORF">CFP56_023928</name>
</gene>
<comment type="caution">
    <text evidence="2">The sequence shown here is derived from an EMBL/GenBank/DDBJ whole genome shotgun (WGS) entry which is preliminary data.</text>
</comment>
<evidence type="ECO:0000313" key="2">
    <source>
        <dbReference type="EMBL" id="KAK7835033.1"/>
    </source>
</evidence>
<keyword evidence="3" id="KW-1185">Reference proteome</keyword>
<feature type="region of interest" description="Disordered" evidence="1">
    <location>
        <begin position="104"/>
        <end position="160"/>
    </location>
</feature>
<dbReference type="EMBL" id="PKMF04000378">
    <property type="protein sequence ID" value="KAK7835033.1"/>
    <property type="molecule type" value="Genomic_DNA"/>
</dbReference>
<proteinExistence type="predicted"/>
<sequence>MSICIAEADPSLGIARNEDGETLLFLAALHGTTADLPKEINTTLLNKFPKNDQTCINFIQFLYNMVQAEEIKKIKEKHLFSAAILKFVAGSIKVEQFFEHGRDPVLTPYKTDQSDFVSVPEEEPTDGEKGSNPQPELKNESPCKTDQSDESDTKITKISK</sequence>
<feature type="compositionally biased region" description="Basic and acidic residues" evidence="1">
    <location>
        <begin position="137"/>
        <end position="160"/>
    </location>
</feature>
<protein>
    <recommendedName>
        <fullName evidence="4">Ankyrin repeat protein</fullName>
    </recommendedName>
</protein>